<keyword evidence="4 7" id="KW-0808">Transferase</keyword>
<reference evidence="8" key="1">
    <citation type="submission" date="2013-11" db="EMBL/GenBank/DDBJ databases">
        <title>Genome sequence of the fusiform rust pathogen reveals effectors for host alternation and coevolution with pine.</title>
        <authorList>
            <consortium name="DOE Joint Genome Institute"/>
            <person name="Smith K."/>
            <person name="Pendleton A."/>
            <person name="Kubisiak T."/>
            <person name="Anderson C."/>
            <person name="Salamov A."/>
            <person name="Aerts A."/>
            <person name="Riley R."/>
            <person name="Clum A."/>
            <person name="Lindquist E."/>
            <person name="Ence D."/>
            <person name="Campbell M."/>
            <person name="Kronenberg Z."/>
            <person name="Feau N."/>
            <person name="Dhillon B."/>
            <person name="Hamelin R."/>
            <person name="Burleigh J."/>
            <person name="Smith J."/>
            <person name="Yandell M."/>
            <person name="Nelson C."/>
            <person name="Grigoriev I."/>
            <person name="Davis J."/>
        </authorList>
    </citation>
    <scope>NUCLEOTIDE SEQUENCE</scope>
    <source>
        <strain evidence="8">G11</strain>
    </source>
</reference>
<dbReference type="GO" id="GO:0005737">
    <property type="term" value="C:cytoplasm"/>
    <property type="evidence" value="ECO:0007669"/>
    <property type="project" value="TreeGrafter"/>
</dbReference>
<evidence type="ECO:0000313" key="9">
    <source>
        <dbReference type="Proteomes" id="UP000886653"/>
    </source>
</evidence>
<gene>
    <name evidence="8" type="ORF">CROQUDRAFT_668438</name>
</gene>
<keyword evidence="9" id="KW-1185">Reference proteome</keyword>
<dbReference type="PANTHER" id="PTHR10176:SF3">
    <property type="entry name" value="GLYCOGEN [STARCH] SYNTHASE"/>
    <property type="match status" value="1"/>
</dbReference>
<dbReference type="EMBL" id="MU167218">
    <property type="protein sequence ID" value="KAG0150530.1"/>
    <property type="molecule type" value="Genomic_DNA"/>
</dbReference>
<dbReference type="Proteomes" id="UP000886653">
    <property type="component" value="Unassembled WGS sequence"/>
</dbReference>
<dbReference type="Gene3D" id="3.40.50.2000">
    <property type="entry name" value="Glycogen Phosphorylase B"/>
    <property type="match status" value="1"/>
</dbReference>
<dbReference type="InterPro" id="IPR008631">
    <property type="entry name" value="Glycogen_synth"/>
</dbReference>
<evidence type="ECO:0000256" key="4">
    <source>
        <dbReference type="ARBA" id="ARBA00022679"/>
    </source>
</evidence>
<keyword evidence="5 7" id="KW-0320">Glycogen biosynthesis</keyword>
<evidence type="ECO:0000256" key="7">
    <source>
        <dbReference type="RuleBase" id="RU363104"/>
    </source>
</evidence>
<comment type="caution">
    <text evidence="8">The sequence shown here is derived from an EMBL/GenBank/DDBJ whole genome shotgun (WGS) entry which is preliminary data.</text>
</comment>
<dbReference type="AlphaFoldDB" id="A0A9P6NW53"/>
<proteinExistence type="inferred from homology"/>
<accession>A0A9P6NW53</accession>
<dbReference type="EC" id="2.4.1.11" evidence="7"/>
<evidence type="ECO:0000256" key="6">
    <source>
        <dbReference type="ARBA" id="ARBA00047345"/>
    </source>
</evidence>
<protein>
    <recommendedName>
        <fullName evidence="7">Glycogen [starch] synthase</fullName>
        <ecNumber evidence="7">2.4.1.11</ecNumber>
    </recommendedName>
</protein>
<keyword evidence="3 7" id="KW-0328">Glycosyltransferase</keyword>
<evidence type="ECO:0000256" key="2">
    <source>
        <dbReference type="ARBA" id="ARBA00010686"/>
    </source>
</evidence>
<evidence type="ECO:0000313" key="8">
    <source>
        <dbReference type="EMBL" id="KAG0150530.1"/>
    </source>
</evidence>
<evidence type="ECO:0000256" key="5">
    <source>
        <dbReference type="ARBA" id="ARBA00023056"/>
    </source>
</evidence>
<dbReference type="GO" id="GO:0004373">
    <property type="term" value="F:alpha-1,4-glucan glucosyltransferase (UDP-glucose donor) activity"/>
    <property type="evidence" value="ECO:0007669"/>
    <property type="project" value="UniProtKB-EC"/>
</dbReference>
<name>A0A9P6NW53_9BASI</name>
<comment type="catalytic activity">
    <reaction evidence="6">
        <text>[(1-&gt;4)-alpha-D-glucosyl](n) + UDP-alpha-D-glucose = [(1-&gt;4)-alpha-D-glucosyl](n+1) + UDP + H(+)</text>
        <dbReference type="Rhea" id="RHEA:18549"/>
        <dbReference type="Rhea" id="RHEA-COMP:9584"/>
        <dbReference type="Rhea" id="RHEA-COMP:9587"/>
        <dbReference type="ChEBI" id="CHEBI:15378"/>
        <dbReference type="ChEBI" id="CHEBI:15444"/>
        <dbReference type="ChEBI" id="CHEBI:58223"/>
        <dbReference type="ChEBI" id="CHEBI:58885"/>
        <dbReference type="EC" id="2.4.1.11"/>
    </reaction>
    <physiologicalReaction direction="left-to-right" evidence="6">
        <dbReference type="Rhea" id="RHEA:18550"/>
    </physiologicalReaction>
</comment>
<dbReference type="Gene3D" id="6.10.260.10">
    <property type="match status" value="1"/>
</dbReference>
<comment type="pathway">
    <text evidence="1 7">Glycan biosynthesis; glycogen biosynthesis.</text>
</comment>
<evidence type="ECO:0000256" key="3">
    <source>
        <dbReference type="ARBA" id="ARBA00022676"/>
    </source>
</evidence>
<comment type="similarity">
    <text evidence="2 7">Belongs to the glycosyltransferase 3 family.</text>
</comment>
<dbReference type="GO" id="GO:0005978">
    <property type="term" value="P:glycogen biosynthetic process"/>
    <property type="evidence" value="ECO:0007669"/>
    <property type="project" value="UniProtKB-KW"/>
</dbReference>
<evidence type="ECO:0000256" key="1">
    <source>
        <dbReference type="ARBA" id="ARBA00004964"/>
    </source>
</evidence>
<dbReference type="SUPFAM" id="SSF53756">
    <property type="entry name" value="UDP-Glycosyltransferase/glycogen phosphorylase"/>
    <property type="match status" value="1"/>
</dbReference>
<dbReference type="OrthoDB" id="6335297at2759"/>
<dbReference type="PANTHER" id="PTHR10176">
    <property type="entry name" value="GLYCOGEN SYNTHASE"/>
    <property type="match status" value="1"/>
</dbReference>
<organism evidence="8 9">
    <name type="scientific">Cronartium quercuum f. sp. fusiforme G11</name>
    <dbReference type="NCBI Taxonomy" id="708437"/>
    <lineage>
        <taxon>Eukaryota</taxon>
        <taxon>Fungi</taxon>
        <taxon>Dikarya</taxon>
        <taxon>Basidiomycota</taxon>
        <taxon>Pucciniomycotina</taxon>
        <taxon>Pucciniomycetes</taxon>
        <taxon>Pucciniales</taxon>
        <taxon>Coleosporiaceae</taxon>
        <taxon>Cronartium</taxon>
    </lineage>
</organism>
<sequence length="320" mass="36937">MVIKMKAPVTCRMYGDRYCLMGPLSYNERGVKYLYGRWLIEGRPRVLLFDKGCVFNRLDEWKSDLWNLAGIPMPLNNSETNDTIVFGYLVAWFLGEFASQETSKAIISHFHEWLAGLTILLCHKCHIDITTIFTTHATLLSHYLCAGSVDFYTNLQYFDIDHEAGKHGIYHFFTTVSDITAYESEHLLKCKPDGVLPNRLNMVKFSAMHEFQNMHVLAKQKINDFVHDFDLDNMLYFFTAGGYEYCNKGVDMFIESLAWLDHHLKSMGSKMTVVAFIIMPPSTHSYTIEALKGQAVTKQLWDMVMEIQNRIGNRLFKMTA</sequence>
<comment type="function">
    <text evidence="7">Transfers the glycosyl residue from UDP-Glc to the non-reducing end of alpha-1,4-glucan.</text>
</comment>
<dbReference type="Pfam" id="PF05693">
    <property type="entry name" value="Glycogen_syn"/>
    <property type="match status" value="1"/>
</dbReference>